<evidence type="ECO:0000313" key="1">
    <source>
        <dbReference type="EMBL" id="KAL0953133.1"/>
    </source>
</evidence>
<dbReference type="EMBL" id="JASNQZ010000008">
    <property type="protein sequence ID" value="KAL0953133.1"/>
    <property type="molecule type" value="Genomic_DNA"/>
</dbReference>
<accession>A0ABR3JBT9</accession>
<reference evidence="2" key="1">
    <citation type="submission" date="2024-06" db="EMBL/GenBank/DDBJ databases">
        <title>Multi-omics analyses provide insights into the biosynthesis of the anticancer antibiotic pleurotin in Hohenbuehelia grisea.</title>
        <authorList>
            <person name="Weaver J.A."/>
            <person name="Alberti F."/>
        </authorList>
    </citation>
    <scope>NUCLEOTIDE SEQUENCE [LARGE SCALE GENOMIC DNA]</scope>
    <source>
        <strain evidence="2">T-177</strain>
    </source>
</reference>
<evidence type="ECO:0000313" key="2">
    <source>
        <dbReference type="Proteomes" id="UP001556367"/>
    </source>
</evidence>
<name>A0ABR3JBT9_9AGAR</name>
<keyword evidence="2" id="KW-1185">Reference proteome</keyword>
<dbReference type="Proteomes" id="UP001556367">
    <property type="component" value="Unassembled WGS sequence"/>
</dbReference>
<organism evidence="1 2">
    <name type="scientific">Hohenbuehelia grisea</name>
    <dbReference type="NCBI Taxonomy" id="104357"/>
    <lineage>
        <taxon>Eukaryota</taxon>
        <taxon>Fungi</taxon>
        <taxon>Dikarya</taxon>
        <taxon>Basidiomycota</taxon>
        <taxon>Agaricomycotina</taxon>
        <taxon>Agaricomycetes</taxon>
        <taxon>Agaricomycetidae</taxon>
        <taxon>Agaricales</taxon>
        <taxon>Pleurotineae</taxon>
        <taxon>Pleurotaceae</taxon>
        <taxon>Hohenbuehelia</taxon>
    </lineage>
</organism>
<protein>
    <submittedName>
        <fullName evidence="1">Uncharacterized protein</fullName>
    </submittedName>
</protein>
<sequence length="106" mass="11780">MEGSPYIIFAGDSIIHHPSSMSCITSLLSLLRRGSPFLDGERGGGRALAGRCMFRNRWQARKRTSAAVALSIEAIEHRLQRRVGQPSPCFLPLMSQPLLREVLIPH</sequence>
<gene>
    <name evidence="1" type="ORF">HGRIS_004401</name>
</gene>
<comment type="caution">
    <text evidence="1">The sequence shown here is derived from an EMBL/GenBank/DDBJ whole genome shotgun (WGS) entry which is preliminary data.</text>
</comment>
<proteinExistence type="predicted"/>